<proteinExistence type="predicted"/>
<sequence length="244" mass="26735">MPSELLSIQPGELQFPFELKKQISSSLRLVNNTNEYVAFKVKTTSPKKYCVRPNTGVVLPQSSSDITVTMQAQREAPPDMQCKDKFLVQSVIAPYGTTAKDVSQDLFNKESGKEIHDNKLRVVYTAAPQPPSPVPESAEEGLSPNASTPATNGDWGVFSRDAIPKDVSELKAKLTEARTALATLTEERNAAIQLSQRLKQEMKNAGTNVDRGTTQIALKEPGFSFFFVFLVGLLGILVGYLVRS</sequence>
<dbReference type="Proteomes" id="UP001162992">
    <property type="component" value="Chromosome 12"/>
</dbReference>
<reference evidence="2" key="1">
    <citation type="journal article" date="2024" name="Proc. Natl. Acad. Sci. U.S.A.">
        <title>Extraordinary preservation of gene collinearity over three hundred million years revealed in homosporous lycophytes.</title>
        <authorList>
            <person name="Li C."/>
            <person name="Wickell D."/>
            <person name="Kuo L.Y."/>
            <person name="Chen X."/>
            <person name="Nie B."/>
            <person name="Liao X."/>
            <person name="Peng D."/>
            <person name="Ji J."/>
            <person name="Jenkins J."/>
            <person name="Williams M."/>
            <person name="Shu S."/>
            <person name="Plott C."/>
            <person name="Barry K."/>
            <person name="Rajasekar S."/>
            <person name="Grimwood J."/>
            <person name="Han X."/>
            <person name="Sun S."/>
            <person name="Hou Z."/>
            <person name="He W."/>
            <person name="Dai G."/>
            <person name="Sun C."/>
            <person name="Schmutz J."/>
            <person name="Leebens-Mack J.H."/>
            <person name="Li F.W."/>
            <person name="Wang L."/>
        </authorList>
    </citation>
    <scope>NUCLEOTIDE SEQUENCE [LARGE SCALE GENOMIC DNA]</scope>
    <source>
        <strain evidence="2">cv. PW_Plant_1</strain>
    </source>
</reference>
<evidence type="ECO:0000313" key="1">
    <source>
        <dbReference type="EMBL" id="KAJ7535849.1"/>
    </source>
</evidence>
<evidence type="ECO:0000313" key="2">
    <source>
        <dbReference type="Proteomes" id="UP001162992"/>
    </source>
</evidence>
<gene>
    <name evidence="1" type="ORF">O6H91_12G048500</name>
</gene>
<protein>
    <submittedName>
        <fullName evidence="1">Uncharacterized protein</fullName>
    </submittedName>
</protein>
<dbReference type="EMBL" id="CM055103">
    <property type="protein sequence ID" value="KAJ7535849.1"/>
    <property type="molecule type" value="Genomic_DNA"/>
</dbReference>
<keyword evidence="2" id="KW-1185">Reference proteome</keyword>
<accession>A0ACC2C1G3</accession>
<organism evidence="1 2">
    <name type="scientific">Diphasiastrum complanatum</name>
    <name type="common">Issler's clubmoss</name>
    <name type="synonym">Lycopodium complanatum</name>
    <dbReference type="NCBI Taxonomy" id="34168"/>
    <lineage>
        <taxon>Eukaryota</taxon>
        <taxon>Viridiplantae</taxon>
        <taxon>Streptophyta</taxon>
        <taxon>Embryophyta</taxon>
        <taxon>Tracheophyta</taxon>
        <taxon>Lycopodiopsida</taxon>
        <taxon>Lycopodiales</taxon>
        <taxon>Lycopodiaceae</taxon>
        <taxon>Lycopodioideae</taxon>
        <taxon>Diphasiastrum</taxon>
    </lineage>
</organism>
<name>A0ACC2C1G3_DIPCM</name>
<comment type="caution">
    <text evidence="1">The sequence shown here is derived from an EMBL/GenBank/DDBJ whole genome shotgun (WGS) entry which is preliminary data.</text>
</comment>